<keyword evidence="1" id="KW-0472">Membrane</keyword>
<dbReference type="SUPFAM" id="SSF55781">
    <property type="entry name" value="GAF domain-like"/>
    <property type="match status" value="1"/>
</dbReference>
<dbReference type="InterPro" id="IPR052020">
    <property type="entry name" value="Cyclic_di-GMP/3'3'-cGAMP_PDE"/>
</dbReference>
<dbReference type="EC" id="3.1.4.-" evidence="3"/>
<dbReference type="CDD" id="cd00077">
    <property type="entry name" value="HDc"/>
    <property type="match status" value="1"/>
</dbReference>
<organism evidence="3 4">
    <name type="scientific">Deinococcus antarcticus</name>
    <dbReference type="NCBI Taxonomy" id="1298767"/>
    <lineage>
        <taxon>Bacteria</taxon>
        <taxon>Thermotogati</taxon>
        <taxon>Deinococcota</taxon>
        <taxon>Deinococci</taxon>
        <taxon>Deinococcales</taxon>
        <taxon>Deinococcaceae</taxon>
        <taxon>Deinococcus</taxon>
    </lineage>
</organism>
<comment type="caution">
    <text evidence="3">The sequence shown here is derived from an EMBL/GenBank/DDBJ whole genome shotgun (WGS) entry which is preliminary data.</text>
</comment>
<dbReference type="PANTHER" id="PTHR45228:SF8">
    <property type="entry name" value="TWO-COMPONENT RESPONSE REGULATOR-RELATED"/>
    <property type="match status" value="1"/>
</dbReference>
<dbReference type="Gene3D" id="1.10.3210.10">
    <property type="entry name" value="Hypothetical protein af1432"/>
    <property type="match status" value="1"/>
</dbReference>
<dbReference type="Proteomes" id="UP001595748">
    <property type="component" value="Unassembled WGS sequence"/>
</dbReference>
<dbReference type="SUPFAM" id="SSF109604">
    <property type="entry name" value="HD-domain/PDEase-like"/>
    <property type="match status" value="1"/>
</dbReference>
<dbReference type="RefSeq" id="WP_380076353.1">
    <property type="nucleotide sequence ID" value="NZ_JBHRZF010000050.1"/>
</dbReference>
<evidence type="ECO:0000313" key="3">
    <source>
        <dbReference type="EMBL" id="MFC3860204.1"/>
    </source>
</evidence>
<feature type="transmembrane region" description="Helical" evidence="1">
    <location>
        <begin position="49"/>
        <end position="68"/>
    </location>
</feature>
<evidence type="ECO:0000259" key="2">
    <source>
        <dbReference type="PROSITE" id="PS51832"/>
    </source>
</evidence>
<dbReference type="SMART" id="SM00471">
    <property type="entry name" value="HDc"/>
    <property type="match status" value="1"/>
</dbReference>
<evidence type="ECO:0000256" key="1">
    <source>
        <dbReference type="SAM" id="Phobius"/>
    </source>
</evidence>
<dbReference type="InterPro" id="IPR003607">
    <property type="entry name" value="HD/PDEase_dom"/>
</dbReference>
<dbReference type="NCBIfam" id="TIGR00277">
    <property type="entry name" value="HDIG"/>
    <property type="match status" value="1"/>
</dbReference>
<proteinExistence type="predicted"/>
<protein>
    <submittedName>
        <fullName evidence="3">HD-GYP domain-containing protein</fullName>
        <ecNumber evidence="3">3.1.4.-</ecNumber>
    </submittedName>
</protein>
<keyword evidence="3" id="KW-0378">Hydrolase</keyword>
<feature type="domain" description="HD-GYP" evidence="2">
    <location>
        <begin position="259"/>
        <end position="453"/>
    </location>
</feature>
<dbReference type="InterPro" id="IPR037522">
    <property type="entry name" value="HD_GYP_dom"/>
</dbReference>
<gene>
    <name evidence="3" type="ORF">ACFOPQ_05425</name>
</gene>
<keyword evidence="1" id="KW-1133">Transmembrane helix</keyword>
<dbReference type="EMBL" id="JBHRZF010000050">
    <property type="protein sequence ID" value="MFC3860204.1"/>
    <property type="molecule type" value="Genomic_DNA"/>
</dbReference>
<feature type="transmembrane region" description="Helical" evidence="1">
    <location>
        <begin position="75"/>
        <end position="94"/>
    </location>
</feature>
<name>A0ABV8A4I7_9DEIO</name>
<sequence>MSGTRLLFVLLLIVSLGLLVFAAQGHHQGLLAGATLILALASWSLGGVWRWTALVAYPLAFLGSMLLVRKGHVFSPLELAGALLMLAGVGWITLREQGARTELAWQQNIIAALRIGSERLNEARDADGIIKAGVNILDKLAIAPNIAFVAYRQGTPYILSATGVFQQFLGRPIQPSDNDSRSVQADHWVAEEVLAMLRRDDRRSYHVMPVYGRSAAHLGVLILTRPVVHEFDEQEKSVIASFARLLGAQLGQWHAIRELRDANELTLKSLGAALERRDDETGGHTQRVVTTSLRLARRLGWDEEQVQALRWGAYLHDLGKIAMPDSILHKPGPLDDGERRVIQTHTTVGYDLLQDLHFLPAETLDLVRYHHERWDGTGYPAGLRGQNIPDTARVFTIVDVYDALTNARPYKAAWTRERAIQEIRAQAGKQFDPNYVEAFLRMMADQDDAKLVI</sequence>
<reference evidence="4" key="1">
    <citation type="journal article" date="2019" name="Int. J. Syst. Evol. Microbiol.">
        <title>The Global Catalogue of Microorganisms (GCM) 10K type strain sequencing project: providing services to taxonomists for standard genome sequencing and annotation.</title>
        <authorList>
            <consortium name="The Broad Institute Genomics Platform"/>
            <consortium name="The Broad Institute Genome Sequencing Center for Infectious Disease"/>
            <person name="Wu L."/>
            <person name="Ma J."/>
        </authorList>
    </citation>
    <scope>NUCLEOTIDE SEQUENCE [LARGE SCALE GENOMIC DNA]</scope>
    <source>
        <strain evidence="4">CCTCC AB 2013263</strain>
    </source>
</reference>
<dbReference type="PROSITE" id="PS51832">
    <property type="entry name" value="HD_GYP"/>
    <property type="match status" value="1"/>
</dbReference>
<keyword evidence="1" id="KW-0812">Transmembrane</keyword>
<dbReference type="GO" id="GO:0016787">
    <property type="term" value="F:hydrolase activity"/>
    <property type="evidence" value="ECO:0007669"/>
    <property type="project" value="UniProtKB-KW"/>
</dbReference>
<dbReference type="PANTHER" id="PTHR45228">
    <property type="entry name" value="CYCLIC DI-GMP PHOSPHODIESTERASE TM_0186-RELATED"/>
    <property type="match status" value="1"/>
</dbReference>
<keyword evidence="4" id="KW-1185">Reference proteome</keyword>
<dbReference type="Pfam" id="PF13487">
    <property type="entry name" value="HD_5"/>
    <property type="match status" value="1"/>
</dbReference>
<accession>A0ABV8A4I7</accession>
<dbReference type="InterPro" id="IPR006675">
    <property type="entry name" value="HDIG_dom"/>
</dbReference>
<evidence type="ECO:0000313" key="4">
    <source>
        <dbReference type="Proteomes" id="UP001595748"/>
    </source>
</evidence>